<evidence type="ECO:0000313" key="3">
    <source>
        <dbReference type="EMBL" id="OAV94976.1"/>
    </source>
</evidence>
<dbReference type="PANTHER" id="PTHR10300">
    <property type="entry name" value="CALCIPRESSIN"/>
    <property type="match status" value="1"/>
</dbReference>
<feature type="region of interest" description="Disordered" evidence="2">
    <location>
        <begin position="150"/>
        <end position="189"/>
    </location>
</feature>
<keyword evidence="5" id="KW-1185">Reference proteome</keyword>
<reference evidence="4 5" key="3">
    <citation type="journal article" date="2017" name="G3 (Bethesda)">
        <title>Comparative analysis highlights variable genome content of wheat rusts and divergence of the mating loci.</title>
        <authorList>
            <person name="Cuomo C.A."/>
            <person name="Bakkeren G."/>
            <person name="Khalil H.B."/>
            <person name="Panwar V."/>
            <person name="Joly D."/>
            <person name="Linning R."/>
            <person name="Sakthikumar S."/>
            <person name="Song X."/>
            <person name="Adiconis X."/>
            <person name="Fan L."/>
            <person name="Goldberg J.M."/>
            <person name="Levin J.Z."/>
            <person name="Young S."/>
            <person name="Zeng Q."/>
            <person name="Anikster Y."/>
            <person name="Bruce M."/>
            <person name="Wang M."/>
            <person name="Yin C."/>
            <person name="McCallum B."/>
            <person name="Szabo L.J."/>
            <person name="Hulbert S."/>
            <person name="Chen X."/>
            <person name="Fellers J.P."/>
        </authorList>
    </citation>
    <scope>NUCLEOTIDE SEQUENCE</scope>
    <source>
        <strain evidence="5">Isolate 1-1 / race 1 (BBBD)</strain>
        <strain evidence="4">isolate 1-1 / race 1 (BBBD)</strain>
    </source>
</reference>
<proteinExistence type="inferred from homology"/>
<feature type="region of interest" description="Disordered" evidence="2">
    <location>
        <begin position="212"/>
        <end position="240"/>
    </location>
</feature>
<gene>
    <name evidence="3" type="ORF">PTTG_06954</name>
</gene>
<dbReference type="EnsemblFungi" id="PTTG_06954-t43_1">
    <property type="protein sequence ID" value="PTTG_06954-t43_1-p1"/>
    <property type="gene ID" value="PTTG_06954"/>
</dbReference>
<reference evidence="4" key="4">
    <citation type="submission" date="2025-05" db="UniProtKB">
        <authorList>
            <consortium name="EnsemblFungi"/>
        </authorList>
    </citation>
    <scope>IDENTIFICATION</scope>
    <source>
        <strain evidence="4">isolate 1-1 / race 1 (BBBD)</strain>
    </source>
</reference>
<dbReference type="EMBL" id="ADAS02000034">
    <property type="protein sequence ID" value="OAV94976.1"/>
    <property type="molecule type" value="Genomic_DNA"/>
</dbReference>
<dbReference type="GO" id="GO:0019722">
    <property type="term" value="P:calcium-mediated signaling"/>
    <property type="evidence" value="ECO:0007669"/>
    <property type="project" value="InterPro"/>
</dbReference>
<dbReference type="GO" id="GO:0005737">
    <property type="term" value="C:cytoplasm"/>
    <property type="evidence" value="ECO:0007669"/>
    <property type="project" value="TreeGrafter"/>
</dbReference>
<comment type="similarity">
    <text evidence="1">Belongs to the RCAN family.</text>
</comment>
<dbReference type="Proteomes" id="UP000005240">
    <property type="component" value="Unassembled WGS sequence"/>
</dbReference>
<evidence type="ECO:0000313" key="4">
    <source>
        <dbReference type="EnsemblFungi" id="PTTG_06954-t43_1-p1"/>
    </source>
</evidence>
<dbReference type="OMA" id="PANFFGC"/>
<dbReference type="CDD" id="cd12434">
    <property type="entry name" value="RRM_RCAN_like"/>
    <property type="match status" value="1"/>
</dbReference>
<dbReference type="GO" id="GO:0008597">
    <property type="term" value="F:calcium-dependent protein serine/threonine phosphatase regulator activity"/>
    <property type="evidence" value="ECO:0007669"/>
    <property type="project" value="TreeGrafter"/>
</dbReference>
<protein>
    <recommendedName>
        <fullName evidence="6">Calcipressin</fullName>
    </recommendedName>
</protein>
<organism evidence="3">
    <name type="scientific">Puccinia triticina (isolate 1-1 / race 1 (BBBD))</name>
    <name type="common">Brown leaf rust fungus</name>
    <dbReference type="NCBI Taxonomy" id="630390"/>
    <lineage>
        <taxon>Eukaryota</taxon>
        <taxon>Fungi</taxon>
        <taxon>Dikarya</taxon>
        <taxon>Basidiomycota</taxon>
        <taxon>Pucciniomycotina</taxon>
        <taxon>Pucciniomycetes</taxon>
        <taxon>Pucciniales</taxon>
        <taxon>Pucciniaceae</taxon>
        <taxon>Puccinia</taxon>
    </lineage>
</organism>
<dbReference type="GO" id="GO:0005634">
    <property type="term" value="C:nucleus"/>
    <property type="evidence" value="ECO:0007669"/>
    <property type="project" value="TreeGrafter"/>
</dbReference>
<dbReference type="STRING" id="630390.A0A0C4F1I3"/>
<feature type="compositionally biased region" description="Acidic residues" evidence="2">
    <location>
        <begin position="213"/>
        <end position="223"/>
    </location>
</feature>
<evidence type="ECO:0000256" key="1">
    <source>
        <dbReference type="ARBA" id="ARBA00008209"/>
    </source>
</evidence>
<dbReference type="InterPro" id="IPR012677">
    <property type="entry name" value="Nucleotide-bd_a/b_plait_sf"/>
</dbReference>
<evidence type="ECO:0000313" key="5">
    <source>
        <dbReference type="Proteomes" id="UP000005240"/>
    </source>
</evidence>
<dbReference type="Gene3D" id="3.30.70.330">
    <property type="match status" value="1"/>
</dbReference>
<dbReference type="AlphaFoldDB" id="A0A0C4F1I3"/>
<dbReference type="OrthoDB" id="17212at2759"/>
<name>A0A0C4F1I3_PUCT1</name>
<dbReference type="PANTHER" id="PTHR10300:SF14">
    <property type="entry name" value="PROTEIN SARAH"/>
    <property type="match status" value="1"/>
</dbReference>
<dbReference type="GO" id="GO:0003676">
    <property type="term" value="F:nucleic acid binding"/>
    <property type="evidence" value="ECO:0007669"/>
    <property type="project" value="InterPro"/>
</dbReference>
<accession>A0A0C4F1I3</accession>
<evidence type="ECO:0008006" key="6">
    <source>
        <dbReference type="Google" id="ProtNLM"/>
    </source>
</evidence>
<reference evidence="3" key="1">
    <citation type="submission" date="2009-11" db="EMBL/GenBank/DDBJ databases">
        <authorList>
            <consortium name="The Broad Institute Genome Sequencing Platform"/>
            <person name="Ward D."/>
            <person name="Feldgarden M."/>
            <person name="Earl A."/>
            <person name="Young S.K."/>
            <person name="Zeng Q."/>
            <person name="Koehrsen M."/>
            <person name="Alvarado L."/>
            <person name="Berlin A."/>
            <person name="Bochicchio J."/>
            <person name="Borenstein D."/>
            <person name="Chapman S.B."/>
            <person name="Chen Z."/>
            <person name="Engels R."/>
            <person name="Freedman E."/>
            <person name="Gellesch M."/>
            <person name="Goldberg J."/>
            <person name="Griggs A."/>
            <person name="Gujja S."/>
            <person name="Heilman E."/>
            <person name="Heiman D."/>
            <person name="Hepburn T."/>
            <person name="Howarth C."/>
            <person name="Jen D."/>
            <person name="Larson L."/>
            <person name="Lewis B."/>
            <person name="Mehta T."/>
            <person name="Park D."/>
            <person name="Pearson M."/>
            <person name="Roberts A."/>
            <person name="Saif S."/>
            <person name="Shea T."/>
            <person name="Shenoy N."/>
            <person name="Sisk P."/>
            <person name="Stolte C."/>
            <person name="Sykes S."/>
            <person name="Thomson T."/>
            <person name="Walk T."/>
            <person name="White J."/>
            <person name="Yandava C."/>
            <person name="Izard J."/>
            <person name="Baranova O.V."/>
            <person name="Blanton J.M."/>
            <person name="Tanner A.C."/>
            <person name="Dewhirst F.E."/>
            <person name="Haas B."/>
            <person name="Nusbaum C."/>
            <person name="Birren B."/>
        </authorList>
    </citation>
    <scope>NUCLEOTIDE SEQUENCE [LARGE SCALE GENOMIC DNA]</scope>
    <source>
        <strain evidence="3">1-1 BBBD Race 1</strain>
    </source>
</reference>
<dbReference type="InterPro" id="IPR035979">
    <property type="entry name" value="RBD_domain_sf"/>
</dbReference>
<dbReference type="VEuPathDB" id="FungiDB:PTTG_06954"/>
<dbReference type="SUPFAM" id="SSF54928">
    <property type="entry name" value="RNA-binding domain, RBD"/>
    <property type="match status" value="1"/>
</dbReference>
<evidence type="ECO:0000256" key="2">
    <source>
        <dbReference type="SAM" id="MobiDB-lite"/>
    </source>
</evidence>
<dbReference type="Pfam" id="PF04847">
    <property type="entry name" value="Calcipressin"/>
    <property type="match status" value="2"/>
</dbReference>
<dbReference type="InterPro" id="IPR006931">
    <property type="entry name" value="Calcipressin"/>
</dbReference>
<reference evidence="3" key="2">
    <citation type="submission" date="2016-05" db="EMBL/GenBank/DDBJ databases">
        <title>Comparative analysis highlights variable genome content of wheat rusts and divergence of the mating loci.</title>
        <authorList>
            <person name="Cuomo C.A."/>
            <person name="Bakkeren G."/>
            <person name="Szabo L."/>
            <person name="Khalil H."/>
            <person name="Joly D."/>
            <person name="Goldberg J."/>
            <person name="Young S."/>
            <person name="Zeng Q."/>
            <person name="Fellers J."/>
        </authorList>
    </citation>
    <scope>NUCLEOTIDE SEQUENCE [LARGE SCALE GENOMIC DNA]</scope>
    <source>
        <strain evidence="3">1-1 BBBD Race 1</strain>
    </source>
</reference>
<sequence length="304" mass="33389">MIASTIHSAKSLLPLQNANNPRVIPSNSIIITSLPRIFFHPTLQLALRSHFDSYAHILAWTPLPNLARILVVYSDSQPAVAARAEMDHFVFEESEIKELFLSLLEPNEARDHPASELFGELRRTVIRVYFGPKGFTSNCKPTAAIEVTESLPNAEPAGSEASNRLKPPSLEKNFLISPPGSPPVGWTQITEDAPNQKDLADDLCQRLRFLSVGDEDDQQTESQDEQRKSTSEPDPLGSQQPNALNEIVILPAQPARQLPALKVQQIQASKPSPGMGIQLVKATIESMLASATNKIAPTPRPEIF</sequence>